<dbReference type="InterPro" id="IPR018062">
    <property type="entry name" value="HTH_AraC-typ_CS"/>
</dbReference>
<evidence type="ECO:0000256" key="2">
    <source>
        <dbReference type="ARBA" id="ARBA00018672"/>
    </source>
</evidence>
<dbReference type="PANTHER" id="PTHR42713:SF3">
    <property type="entry name" value="TRANSCRIPTIONAL REGULATORY PROTEIN HPTR"/>
    <property type="match status" value="1"/>
</dbReference>
<name>A0A3E3DGH7_9FIRM</name>
<dbReference type="Proteomes" id="UP000261023">
    <property type="component" value="Unassembled WGS sequence"/>
</dbReference>
<dbReference type="PROSITE" id="PS01124">
    <property type="entry name" value="HTH_ARAC_FAMILY_2"/>
    <property type="match status" value="1"/>
</dbReference>
<dbReference type="Pfam" id="PF00072">
    <property type="entry name" value="Response_reg"/>
    <property type="match status" value="1"/>
</dbReference>
<dbReference type="CDD" id="cd17536">
    <property type="entry name" value="REC_YesN-like"/>
    <property type="match status" value="1"/>
</dbReference>
<dbReference type="InterPro" id="IPR018060">
    <property type="entry name" value="HTH_AraC"/>
</dbReference>
<dbReference type="InterPro" id="IPR001789">
    <property type="entry name" value="Sig_transdc_resp-reg_receiver"/>
</dbReference>
<dbReference type="EMBL" id="QTJW01000017">
    <property type="protein sequence ID" value="RGD68354.1"/>
    <property type="molecule type" value="Genomic_DNA"/>
</dbReference>
<reference evidence="13 14" key="1">
    <citation type="submission" date="2018-08" db="EMBL/GenBank/DDBJ databases">
        <title>A genome reference for cultivated species of the human gut microbiota.</title>
        <authorList>
            <person name="Zou Y."/>
            <person name="Xue W."/>
            <person name="Luo G."/>
        </authorList>
    </citation>
    <scope>NUCLEOTIDE SEQUENCE [LARGE SCALE GENOMIC DNA]</scope>
    <source>
        <strain evidence="13 14">AF19-13AC</strain>
    </source>
</reference>
<sequence>MLRVLLVDDEPFIVQGLTVLIDWEKAGYEIAATAANGKEALDYLKENQVELILADIKMPVMTGLELLEKIRSENISDAYFIILSGYSDFSYAQKALRYDCMDYILKPIRREELTAVLEKAASLHQTTQQKQEESFRQEKAYLARNVISLLTGKFDQMNLDYVRDHLRLSEGMRYIDIEMEERKPEEELPAEEKRALQRKLYEICMNHMGEAYSGHFIFDVSNHENGYDIGFLYCRYMAEEAGVKEEEFLNRLQTEIQKSMEAPVIMFVGEMVEDVVDIGRSYQTAAVVKSFQAFRACQRIQYYEAENTQNPEGKVLCKKILDQLISEIERNSREGIEASVDQLYERMNQLGMDTGKVNLNINYLLFQLIHLAAEQDSNVNQEEIMHRISADAFTGRTMRGSKEHLKRFAYDYAEYLVQLRKNISGGVLADIEREVREHYVENLTLKDLSAKYFINSAYLGQIFRKKYEMSFKDYLNNYRIEQAALLLLRTDKRVYEIAEEVGYRNLEYFINRFIATKGCTPAKYRKQSRETKEKES</sequence>
<dbReference type="InterPro" id="IPR009057">
    <property type="entry name" value="Homeodomain-like_sf"/>
</dbReference>
<evidence type="ECO:0000256" key="10">
    <source>
        <dbReference type="PROSITE-ProRule" id="PRU00169"/>
    </source>
</evidence>
<feature type="modified residue" description="4-aspartylphosphate" evidence="10">
    <location>
        <position position="55"/>
    </location>
</feature>
<dbReference type="Pfam" id="PF12833">
    <property type="entry name" value="HTH_18"/>
    <property type="match status" value="1"/>
</dbReference>
<comment type="subcellular location">
    <subcellularLocation>
        <location evidence="1">Cytoplasm</location>
    </subcellularLocation>
</comment>
<dbReference type="RefSeq" id="WP_029465391.1">
    <property type="nucleotide sequence ID" value="NZ_QTJW01000017.1"/>
</dbReference>
<evidence type="ECO:0000256" key="6">
    <source>
        <dbReference type="ARBA" id="ARBA00023015"/>
    </source>
</evidence>
<dbReference type="PANTHER" id="PTHR42713">
    <property type="entry name" value="HISTIDINE KINASE-RELATED"/>
    <property type="match status" value="1"/>
</dbReference>
<comment type="caution">
    <text evidence="13">The sequence shown here is derived from an EMBL/GenBank/DDBJ whole genome shotgun (WGS) entry which is preliminary data.</text>
</comment>
<evidence type="ECO:0000313" key="14">
    <source>
        <dbReference type="Proteomes" id="UP000261023"/>
    </source>
</evidence>
<keyword evidence="6" id="KW-0805">Transcription regulation</keyword>
<evidence type="ECO:0000256" key="5">
    <source>
        <dbReference type="ARBA" id="ARBA00023012"/>
    </source>
</evidence>
<dbReference type="SUPFAM" id="SSF46689">
    <property type="entry name" value="Homeodomain-like"/>
    <property type="match status" value="1"/>
</dbReference>
<dbReference type="PROSITE" id="PS50110">
    <property type="entry name" value="RESPONSE_REGULATORY"/>
    <property type="match status" value="1"/>
</dbReference>
<evidence type="ECO:0000256" key="8">
    <source>
        <dbReference type="ARBA" id="ARBA00023163"/>
    </source>
</evidence>
<evidence type="ECO:0000256" key="7">
    <source>
        <dbReference type="ARBA" id="ARBA00023125"/>
    </source>
</evidence>
<dbReference type="OrthoDB" id="9794370at2"/>
<dbReference type="Gene3D" id="3.40.50.2300">
    <property type="match status" value="1"/>
</dbReference>
<dbReference type="SUPFAM" id="SSF52172">
    <property type="entry name" value="CheY-like"/>
    <property type="match status" value="1"/>
</dbReference>
<evidence type="ECO:0000256" key="4">
    <source>
        <dbReference type="ARBA" id="ARBA00022553"/>
    </source>
</evidence>
<protein>
    <recommendedName>
        <fullName evidence="2">Stage 0 sporulation protein A homolog</fullName>
    </recommendedName>
</protein>
<feature type="domain" description="HTH araC/xylS-type" evidence="11">
    <location>
        <begin position="429"/>
        <end position="527"/>
    </location>
</feature>
<evidence type="ECO:0000313" key="13">
    <source>
        <dbReference type="EMBL" id="RGD68354.1"/>
    </source>
</evidence>
<dbReference type="InterPro" id="IPR011006">
    <property type="entry name" value="CheY-like_superfamily"/>
</dbReference>
<evidence type="ECO:0000256" key="9">
    <source>
        <dbReference type="ARBA" id="ARBA00024867"/>
    </source>
</evidence>
<feature type="domain" description="Response regulatory" evidence="12">
    <location>
        <begin position="3"/>
        <end position="121"/>
    </location>
</feature>
<accession>A0A3E3DGH7</accession>
<evidence type="ECO:0000259" key="12">
    <source>
        <dbReference type="PROSITE" id="PS50110"/>
    </source>
</evidence>
<keyword evidence="8" id="KW-0804">Transcription</keyword>
<evidence type="ECO:0000256" key="1">
    <source>
        <dbReference type="ARBA" id="ARBA00004496"/>
    </source>
</evidence>
<dbReference type="GO" id="GO:0000160">
    <property type="term" value="P:phosphorelay signal transduction system"/>
    <property type="evidence" value="ECO:0007669"/>
    <property type="project" value="UniProtKB-KW"/>
</dbReference>
<dbReference type="AlphaFoldDB" id="A0A3E3DGH7"/>
<gene>
    <name evidence="13" type="ORF">DWX31_22865</name>
</gene>
<organism evidence="13 14">
    <name type="scientific">Hungatella hathewayi</name>
    <dbReference type="NCBI Taxonomy" id="154046"/>
    <lineage>
        <taxon>Bacteria</taxon>
        <taxon>Bacillati</taxon>
        <taxon>Bacillota</taxon>
        <taxon>Clostridia</taxon>
        <taxon>Lachnospirales</taxon>
        <taxon>Lachnospiraceae</taxon>
        <taxon>Hungatella</taxon>
    </lineage>
</organism>
<keyword evidence="5" id="KW-0902">Two-component regulatory system</keyword>
<evidence type="ECO:0000256" key="3">
    <source>
        <dbReference type="ARBA" id="ARBA00022490"/>
    </source>
</evidence>
<evidence type="ECO:0000259" key="11">
    <source>
        <dbReference type="PROSITE" id="PS01124"/>
    </source>
</evidence>
<dbReference type="GO" id="GO:0003700">
    <property type="term" value="F:DNA-binding transcription factor activity"/>
    <property type="evidence" value="ECO:0007669"/>
    <property type="project" value="InterPro"/>
</dbReference>
<dbReference type="SMART" id="SM00342">
    <property type="entry name" value="HTH_ARAC"/>
    <property type="match status" value="1"/>
</dbReference>
<dbReference type="GO" id="GO:0005737">
    <property type="term" value="C:cytoplasm"/>
    <property type="evidence" value="ECO:0007669"/>
    <property type="project" value="UniProtKB-SubCell"/>
</dbReference>
<keyword evidence="7 13" id="KW-0238">DNA-binding</keyword>
<dbReference type="GO" id="GO:0043565">
    <property type="term" value="F:sequence-specific DNA binding"/>
    <property type="evidence" value="ECO:0007669"/>
    <property type="project" value="InterPro"/>
</dbReference>
<proteinExistence type="predicted"/>
<dbReference type="SMART" id="SM00448">
    <property type="entry name" value="REC"/>
    <property type="match status" value="1"/>
</dbReference>
<keyword evidence="4 10" id="KW-0597">Phosphoprotein</keyword>
<keyword evidence="3" id="KW-0963">Cytoplasm</keyword>
<dbReference type="Gene3D" id="1.10.10.60">
    <property type="entry name" value="Homeodomain-like"/>
    <property type="match status" value="2"/>
</dbReference>
<dbReference type="InterPro" id="IPR051552">
    <property type="entry name" value="HptR"/>
</dbReference>
<comment type="function">
    <text evidence="9">May play the central regulatory role in sporulation. It may be an element of the effector pathway responsible for the activation of sporulation genes in response to nutritional stress. Spo0A may act in concert with spo0H (a sigma factor) to control the expression of some genes that are critical to the sporulation process.</text>
</comment>
<dbReference type="PROSITE" id="PS00041">
    <property type="entry name" value="HTH_ARAC_FAMILY_1"/>
    <property type="match status" value="1"/>
</dbReference>